<evidence type="ECO:0000256" key="2">
    <source>
        <dbReference type="ARBA" id="ARBA00023125"/>
    </source>
</evidence>
<evidence type="ECO:0000256" key="3">
    <source>
        <dbReference type="ARBA" id="ARBA00023163"/>
    </source>
</evidence>
<keyword evidence="2 4" id="KW-0238">DNA-binding</keyword>
<feature type="domain" description="HTH tetR-type" evidence="5">
    <location>
        <begin position="13"/>
        <end position="73"/>
    </location>
</feature>
<evidence type="ECO:0000256" key="4">
    <source>
        <dbReference type="PROSITE-ProRule" id="PRU00335"/>
    </source>
</evidence>
<dbReference type="GO" id="GO:0003700">
    <property type="term" value="F:DNA-binding transcription factor activity"/>
    <property type="evidence" value="ECO:0007669"/>
    <property type="project" value="TreeGrafter"/>
</dbReference>
<dbReference type="GO" id="GO:0000976">
    <property type="term" value="F:transcription cis-regulatory region binding"/>
    <property type="evidence" value="ECO:0007669"/>
    <property type="project" value="TreeGrafter"/>
</dbReference>
<dbReference type="PANTHER" id="PTHR30055">
    <property type="entry name" value="HTH-TYPE TRANSCRIPTIONAL REGULATOR RUTR"/>
    <property type="match status" value="1"/>
</dbReference>
<keyword evidence="1" id="KW-0805">Transcription regulation</keyword>
<gene>
    <name evidence="6" type="ORF">E9998_23485</name>
</gene>
<dbReference type="PROSITE" id="PS50977">
    <property type="entry name" value="HTH_TETR_2"/>
    <property type="match status" value="1"/>
</dbReference>
<keyword evidence="7" id="KW-1185">Reference proteome</keyword>
<dbReference type="Gene3D" id="1.10.10.60">
    <property type="entry name" value="Homeodomain-like"/>
    <property type="match status" value="1"/>
</dbReference>
<dbReference type="InterPro" id="IPR023772">
    <property type="entry name" value="DNA-bd_HTH_TetR-type_CS"/>
</dbReference>
<evidence type="ECO:0000313" key="7">
    <source>
        <dbReference type="Proteomes" id="UP000305792"/>
    </source>
</evidence>
<keyword evidence="3" id="KW-0804">Transcription</keyword>
<name>A0A4S8NYS5_9ACTN</name>
<comment type="caution">
    <text evidence="6">The sequence shown here is derived from an EMBL/GenBank/DDBJ whole genome shotgun (WGS) entry which is preliminary data.</text>
</comment>
<dbReference type="RefSeq" id="WP_136532182.1">
    <property type="nucleotide sequence ID" value="NZ_STGX01000023.1"/>
</dbReference>
<dbReference type="SUPFAM" id="SSF46689">
    <property type="entry name" value="Homeodomain-like"/>
    <property type="match status" value="1"/>
</dbReference>
<dbReference type="InterPro" id="IPR050109">
    <property type="entry name" value="HTH-type_TetR-like_transc_reg"/>
</dbReference>
<dbReference type="InterPro" id="IPR009057">
    <property type="entry name" value="Homeodomain-like_sf"/>
</dbReference>
<organism evidence="6 7">
    <name type="scientific">Glycomyces paridis</name>
    <dbReference type="NCBI Taxonomy" id="2126555"/>
    <lineage>
        <taxon>Bacteria</taxon>
        <taxon>Bacillati</taxon>
        <taxon>Actinomycetota</taxon>
        <taxon>Actinomycetes</taxon>
        <taxon>Glycomycetales</taxon>
        <taxon>Glycomycetaceae</taxon>
        <taxon>Glycomyces</taxon>
    </lineage>
</organism>
<dbReference type="Proteomes" id="UP000305792">
    <property type="component" value="Unassembled WGS sequence"/>
</dbReference>
<evidence type="ECO:0000256" key="1">
    <source>
        <dbReference type="ARBA" id="ARBA00023015"/>
    </source>
</evidence>
<dbReference type="Gene3D" id="1.10.357.10">
    <property type="entry name" value="Tetracycline Repressor, domain 2"/>
    <property type="match status" value="1"/>
</dbReference>
<evidence type="ECO:0000313" key="6">
    <source>
        <dbReference type="EMBL" id="THV22857.1"/>
    </source>
</evidence>
<accession>A0A4S8NYS5</accession>
<dbReference type="AlphaFoldDB" id="A0A4S8NYS5"/>
<dbReference type="Pfam" id="PF00440">
    <property type="entry name" value="TetR_N"/>
    <property type="match status" value="1"/>
</dbReference>
<dbReference type="OrthoDB" id="5185169at2"/>
<dbReference type="InterPro" id="IPR001647">
    <property type="entry name" value="HTH_TetR"/>
</dbReference>
<sequence length="262" mass="28898">MEQRTGLRERKKNATWELLKATALELFTERGYDNVSVAEVAAAAEVSKATVFNYFPTKEDLVIGGMKHHTGDAARVVRERRRGQTPHAALREHYLGLLERRAPQTGLSDRPLFLQVQRLLMATPTLMVSAMTYRRQSALELAAVLVEEGNSALTANLVSSQLLHTEHILIGVNVQRILEGEPIEQVHRVAVAAAEYAFGLLENGIGDLMRREGDPPPGDSAFGPDGCRVDYAPGETEAREAAERVLAEPANEILEVLSERPR</sequence>
<dbReference type="PROSITE" id="PS01081">
    <property type="entry name" value="HTH_TETR_1"/>
    <property type="match status" value="1"/>
</dbReference>
<protein>
    <submittedName>
        <fullName evidence="6">TetR family transcriptional regulator</fullName>
    </submittedName>
</protein>
<evidence type="ECO:0000259" key="5">
    <source>
        <dbReference type="PROSITE" id="PS50977"/>
    </source>
</evidence>
<dbReference type="PRINTS" id="PR00455">
    <property type="entry name" value="HTHTETR"/>
</dbReference>
<dbReference type="EMBL" id="STGX01000023">
    <property type="protein sequence ID" value="THV22857.1"/>
    <property type="molecule type" value="Genomic_DNA"/>
</dbReference>
<reference evidence="6 7" key="1">
    <citation type="journal article" date="2018" name="Int. J. Syst. Evol. Microbiol.">
        <title>Glycomyces paridis sp. nov., isolated from the medicinal plant Paris polyphylla.</title>
        <authorList>
            <person name="Fang X.M."/>
            <person name="Bai J.L."/>
            <person name="Su J."/>
            <person name="Zhao L.L."/>
            <person name="Liu H.Y."/>
            <person name="Ma B.P."/>
            <person name="Zhang Y.Q."/>
            <person name="Yu L.Y."/>
        </authorList>
    </citation>
    <scope>NUCLEOTIDE SEQUENCE [LARGE SCALE GENOMIC DNA]</scope>
    <source>
        <strain evidence="6 7">CPCC 204357</strain>
    </source>
</reference>
<feature type="DNA-binding region" description="H-T-H motif" evidence="4">
    <location>
        <begin position="36"/>
        <end position="55"/>
    </location>
</feature>
<dbReference type="PANTHER" id="PTHR30055:SF234">
    <property type="entry name" value="HTH-TYPE TRANSCRIPTIONAL REGULATOR BETI"/>
    <property type="match status" value="1"/>
</dbReference>
<proteinExistence type="predicted"/>